<feature type="domain" description="ISXO2-like transposase" evidence="1">
    <location>
        <begin position="134"/>
        <end position="287"/>
    </location>
</feature>
<evidence type="ECO:0000259" key="1">
    <source>
        <dbReference type="SMART" id="SM01126"/>
    </source>
</evidence>
<reference evidence="2 3" key="1">
    <citation type="submission" date="2016-07" db="EMBL/GenBank/DDBJ databases">
        <title>Genomic analysis of zinc-resistant bacterium Mucilaginibacter pedocola TBZ30.</title>
        <authorList>
            <person name="Huang J."/>
            <person name="Tang J."/>
        </authorList>
    </citation>
    <scope>NUCLEOTIDE SEQUENCE [LARGE SCALE GENOMIC DNA]</scope>
    <source>
        <strain evidence="2 3">TBZ30</strain>
    </source>
</reference>
<evidence type="ECO:0000313" key="2">
    <source>
        <dbReference type="EMBL" id="OOQ60327.1"/>
    </source>
</evidence>
<dbReference type="InterPro" id="IPR024445">
    <property type="entry name" value="Tnp_ISXO2-like"/>
</dbReference>
<protein>
    <recommendedName>
        <fullName evidence="1">ISXO2-like transposase domain-containing protein</fullName>
    </recommendedName>
</protein>
<gene>
    <name evidence="2" type="ORF">BC343_25210</name>
</gene>
<dbReference type="PANTHER" id="PTHR47163">
    <property type="entry name" value="DDE_TNP_IS1595 DOMAIN-CONTAINING PROTEIN"/>
    <property type="match status" value="1"/>
</dbReference>
<keyword evidence="3" id="KW-1185">Reference proteome</keyword>
<organism evidence="2 3">
    <name type="scientific">Mucilaginibacter pedocola</name>
    <dbReference type="NCBI Taxonomy" id="1792845"/>
    <lineage>
        <taxon>Bacteria</taxon>
        <taxon>Pseudomonadati</taxon>
        <taxon>Bacteroidota</taxon>
        <taxon>Sphingobacteriia</taxon>
        <taxon>Sphingobacteriales</taxon>
        <taxon>Sphingobacteriaceae</taxon>
        <taxon>Mucilaginibacter</taxon>
    </lineage>
</organism>
<dbReference type="Proteomes" id="UP000189739">
    <property type="component" value="Unassembled WGS sequence"/>
</dbReference>
<dbReference type="PANTHER" id="PTHR47163:SF2">
    <property type="entry name" value="SI:DKEY-17M8.2"/>
    <property type="match status" value="1"/>
</dbReference>
<dbReference type="EMBL" id="MBTF01000007">
    <property type="protein sequence ID" value="OOQ60327.1"/>
    <property type="molecule type" value="Genomic_DNA"/>
</dbReference>
<dbReference type="AlphaFoldDB" id="A0A1S9PH93"/>
<proteinExistence type="predicted"/>
<comment type="caution">
    <text evidence="2">The sequence shown here is derived from an EMBL/GenBank/DDBJ whole genome shotgun (WGS) entry which is preliminary data.</text>
</comment>
<dbReference type="STRING" id="1792845.BC343_25210"/>
<name>A0A1S9PH93_9SPHI</name>
<dbReference type="NCBIfam" id="NF033547">
    <property type="entry name" value="transpos_IS1595"/>
    <property type="match status" value="1"/>
</dbReference>
<dbReference type="Pfam" id="PF12762">
    <property type="entry name" value="DDE_Tnp_IS1595"/>
    <property type="match status" value="1"/>
</dbReference>
<dbReference type="InterPro" id="IPR053164">
    <property type="entry name" value="IS1016-like_transposase"/>
</dbReference>
<sequence length="315" mass="35882">MINTEFKSIRELIKAFPTEEACIKHLEQLRWNGTVVSPFDETSKVYVTARGYKCKNTGKYFNVRTQTLFDNTKIELQTWFLAIYLVTAHKKGISSLQLGRDLNVTQKTAWFMLQRIRNCFGIENVETDAGNNNKLGGSGTVVEVDETIVGGKVKNMSNKKRKVIAENKADRHNNKTVVVGFVERGGNLRMQPVNAGDFIPNIVRANVDSESVLMTDTANTYVKVGAEFAHHEVVDHGKKEYGRDGVYYTNTIEGCFSLFDRMVIGIYHNISAKHIQKYTDEFVFRYNSRKDTESNRFNTLLSNCTSRLTYNNLIK</sequence>
<dbReference type="RefSeq" id="WP_078347605.1">
    <property type="nucleotide sequence ID" value="NZ_MBTF01000007.1"/>
</dbReference>
<accession>A0A1S9PH93</accession>
<dbReference type="SMART" id="SM01126">
    <property type="entry name" value="DDE_Tnp_IS1595"/>
    <property type="match status" value="1"/>
</dbReference>
<evidence type="ECO:0000313" key="3">
    <source>
        <dbReference type="Proteomes" id="UP000189739"/>
    </source>
</evidence>